<evidence type="ECO:0000259" key="1">
    <source>
        <dbReference type="PROSITE" id="PS50878"/>
    </source>
</evidence>
<dbReference type="Pfam" id="PF00078">
    <property type="entry name" value="RVT_1"/>
    <property type="match status" value="1"/>
</dbReference>
<reference evidence="2 3" key="2">
    <citation type="submission" date="2014-03" db="EMBL/GenBank/DDBJ databases">
        <authorList>
            <person name="Baltrus D."/>
            <person name="Dougherty K."/>
        </authorList>
    </citation>
    <scope>NUCLEOTIDE SEQUENCE</scope>
    <source>
        <strain evidence="2 3">28a24</strain>
    </source>
</reference>
<dbReference type="KEGG" id="pstt:CH92_17930"/>
<reference evidence="3" key="1">
    <citation type="journal article" date="2014" name="Genome Announc.">
        <title>Complete Genome Sequence of the Highly Transformable Pseudomonas stutzeri Strain 28a24.</title>
        <authorList>
            <person name="Smith B.A."/>
            <person name="Dougherty K.M."/>
            <person name="Baltrus D.A."/>
        </authorList>
    </citation>
    <scope>NUCLEOTIDE SEQUENCE [LARGE SCALE GENOMIC DNA]</scope>
    <source>
        <strain evidence="3">28a24</strain>
    </source>
</reference>
<dbReference type="RefSeq" id="WP_025243073.1">
    <property type="nucleotide sequence ID" value="NZ_CP007441.1"/>
</dbReference>
<accession>W8RD53</accession>
<dbReference type="PATRIC" id="fig|316.77.peg.3578"/>
<evidence type="ECO:0000313" key="2">
    <source>
        <dbReference type="EMBL" id="AHL77683.1"/>
    </source>
</evidence>
<name>W8RD53_STUST</name>
<protein>
    <recommendedName>
        <fullName evidence="1">Reverse transcriptase domain-containing protein</fullName>
    </recommendedName>
</protein>
<dbReference type="InterPro" id="IPR000477">
    <property type="entry name" value="RT_dom"/>
</dbReference>
<dbReference type="OrthoDB" id="9780724at2"/>
<sequence>MKSGNRRVKKEDSARVLLTETCPYEVPIIFSNTGFYWHVKKYESGTSLFPRVMDYLFHGSLTEEYTLPLTYKVRKDEDSFRVVSLLHPRVQIGFVEFYKEFSDQILLACSKSQFSIRRPSKIAGKYFAKNQSENIRKYRAESLSLASSEVKYKHLTSYFSYSDYTRLYRFFDSSDFLSLERQYSSFWSLDISKFFDSIYTHSIDWALKTKPFSKTNTGTKNTFGAVFDRLMQVSNYNETAGIIIGPEICRIFSEVIFQQIDLNVETELGRVGFECGRDYVIRRYVDDIFIFATNDSVASVVAKCVEVHAKEYKLNLNKSKTTKASRPFVTSKTKSLRLIKNALSNFELKLVSKGEDGEGEFEPRRVFNRKKLCIAFLNEVKSACIDDAAAYGLVCGYLMSALKNLLVRVAEKNITRTFEDKAGLKKYSDFFHVILEVIFHLYTVSPGHKGSVNLFVSSTVACSFFSRHLPDEIDSIKSKIYTSCRSFFESSEYAKMAAENGDYALLEALNLLVLLKEIGEDYLVPRQLLESLVKISERRRFSYFEIVVLLYYIGNNASYASIKRSIIKDINSILESVSDLRLSSEKLYLFLDSMTCPYLDEAFKSKLAAKLLKQIYSAEATPQEISELTLKLGKYPWFVSWANVDFVTALEKKELLRGY</sequence>
<dbReference type="AlphaFoldDB" id="W8RD53"/>
<evidence type="ECO:0000313" key="3">
    <source>
        <dbReference type="Proteomes" id="UP000019522"/>
    </source>
</evidence>
<dbReference type="PROSITE" id="PS50878">
    <property type="entry name" value="RT_POL"/>
    <property type="match status" value="1"/>
</dbReference>
<dbReference type="NCBIfam" id="NF041748">
    <property type="entry name" value="Drt3b"/>
    <property type="match status" value="1"/>
</dbReference>
<feature type="domain" description="Reverse transcriptase" evidence="1">
    <location>
        <begin position="54"/>
        <end position="343"/>
    </location>
</feature>
<proteinExistence type="predicted"/>
<dbReference type="CDD" id="cd01646">
    <property type="entry name" value="RT_Bac_retron_I"/>
    <property type="match status" value="1"/>
</dbReference>
<dbReference type="Proteomes" id="UP000019522">
    <property type="component" value="Chromosome"/>
</dbReference>
<gene>
    <name evidence="2" type="ORF">CH92_17930</name>
</gene>
<dbReference type="EMBL" id="CP007441">
    <property type="protein sequence ID" value="AHL77683.1"/>
    <property type="molecule type" value="Genomic_DNA"/>
</dbReference>
<organism evidence="2 3">
    <name type="scientific">Stutzerimonas stutzeri</name>
    <name type="common">Pseudomonas stutzeri</name>
    <dbReference type="NCBI Taxonomy" id="316"/>
    <lineage>
        <taxon>Bacteria</taxon>
        <taxon>Pseudomonadati</taxon>
        <taxon>Pseudomonadota</taxon>
        <taxon>Gammaproteobacteria</taxon>
        <taxon>Pseudomonadales</taxon>
        <taxon>Pseudomonadaceae</taxon>
        <taxon>Stutzerimonas</taxon>
    </lineage>
</organism>